<dbReference type="EMBL" id="AUZI01000010">
    <property type="protein sequence ID" value="KID50008.1"/>
    <property type="molecule type" value="Genomic_DNA"/>
</dbReference>
<dbReference type="PATRIC" id="fig|1226633.4.peg.488"/>
<dbReference type="SUPFAM" id="SSF46689">
    <property type="entry name" value="Homeodomain-like"/>
    <property type="match status" value="1"/>
</dbReference>
<evidence type="ECO:0000313" key="1">
    <source>
        <dbReference type="EMBL" id="KID50008.1"/>
    </source>
</evidence>
<dbReference type="CDD" id="cd00130">
    <property type="entry name" value="PAS"/>
    <property type="match status" value="1"/>
</dbReference>
<dbReference type="OrthoDB" id="9803970at2"/>
<name>A0A017H3N8_9FUSO</name>
<dbReference type="PROSITE" id="PS50045">
    <property type="entry name" value="SIGMA54_INTERACT_4"/>
    <property type="match status" value="1"/>
</dbReference>
<dbReference type="PANTHER" id="PTHR32071:SF57">
    <property type="entry name" value="C4-DICARBOXYLATE TRANSPORT TRANSCRIPTIONAL REGULATORY PROTEIN DCTD"/>
    <property type="match status" value="1"/>
</dbReference>
<dbReference type="Pfam" id="PF13426">
    <property type="entry name" value="PAS_9"/>
    <property type="match status" value="1"/>
</dbReference>
<dbReference type="PROSITE" id="PS00688">
    <property type="entry name" value="SIGMA54_INTERACT_3"/>
    <property type="match status" value="1"/>
</dbReference>
<dbReference type="AlphaFoldDB" id="A0A017H3N8"/>
<dbReference type="InterPro" id="IPR027417">
    <property type="entry name" value="P-loop_NTPase"/>
</dbReference>
<dbReference type="GO" id="GO:0043565">
    <property type="term" value="F:sequence-specific DNA binding"/>
    <property type="evidence" value="ECO:0007669"/>
    <property type="project" value="InterPro"/>
</dbReference>
<dbReference type="FunFam" id="3.40.50.300:FF:000006">
    <property type="entry name" value="DNA-binding transcriptional regulator NtrC"/>
    <property type="match status" value="1"/>
</dbReference>
<dbReference type="InterPro" id="IPR009057">
    <property type="entry name" value="Homeodomain-like_sf"/>
</dbReference>
<dbReference type="Pfam" id="PF00158">
    <property type="entry name" value="Sigma54_activat"/>
    <property type="match status" value="1"/>
</dbReference>
<dbReference type="PROSITE" id="PS50112">
    <property type="entry name" value="PAS"/>
    <property type="match status" value="1"/>
</dbReference>
<sequence length="468" mass="53722">MRYEEKNRYQYIFNKVFDMSEDGFIVVDPQGIVTDINERYCNFFKTTKEQVIGKSILNIIPNSKMLDIVSKTYTEESVVHTYIAGAPAGEKVIVSRSYVEDEVGKVIAGVAQVKFKVASLETTKRLLEEYSTLNYYKEQYTALQKSNYGFDSIIGNDTNFIMQKLKSLKVAKTSFSILLTGETGTGKEVFARAIHNSSERSKNPMISINCAAIPNDLLESELFGYEEGAFTGAKKGGKKGKFLLANHSTIFLDEIGDMPLPMQAKLLRVLEEKKIDPIGSIKSIPVDIRVISATKKNLQKMVLDGEFREDLFYRLNVINIEMIPLRNRRDDILLLSEYFLNKLNNEYRTNIAFSPEVQLCFYSYDWPGNIRELDNVIKSAYAVCNENFIQIPDLPSRIVEFINHDSISPQKLSYHEAMNQYQEKLLKYYLKQSKGNIQQAAKLSKIHPSLFYKKIQKYQLNKHKFTED</sequence>
<organism evidence="1 2">
    <name type="scientific">Fusobacterium necrophorum subsp. funduliforme B35</name>
    <dbReference type="NCBI Taxonomy" id="1226633"/>
    <lineage>
        <taxon>Bacteria</taxon>
        <taxon>Fusobacteriati</taxon>
        <taxon>Fusobacteriota</taxon>
        <taxon>Fusobacteriia</taxon>
        <taxon>Fusobacteriales</taxon>
        <taxon>Fusobacteriaceae</taxon>
        <taxon>Fusobacterium</taxon>
    </lineage>
</organism>
<dbReference type="NCBIfam" id="TIGR00229">
    <property type="entry name" value="sensory_box"/>
    <property type="match status" value="1"/>
</dbReference>
<comment type="caution">
    <text evidence="1">The sequence shown here is derived from an EMBL/GenBank/DDBJ whole genome shotgun (WGS) entry which is preliminary data.</text>
</comment>
<dbReference type="RefSeq" id="WP_035932581.1">
    <property type="nucleotide sequence ID" value="NZ_AOJP01000011.1"/>
</dbReference>
<evidence type="ECO:0000313" key="2">
    <source>
        <dbReference type="Proteomes" id="UP000031184"/>
    </source>
</evidence>
<dbReference type="Gene3D" id="3.40.50.300">
    <property type="entry name" value="P-loop containing nucleotide triphosphate hydrolases"/>
    <property type="match status" value="1"/>
</dbReference>
<dbReference type="PANTHER" id="PTHR32071">
    <property type="entry name" value="TRANSCRIPTIONAL REGULATORY PROTEIN"/>
    <property type="match status" value="1"/>
</dbReference>
<dbReference type="GO" id="GO:0006355">
    <property type="term" value="P:regulation of DNA-templated transcription"/>
    <property type="evidence" value="ECO:0007669"/>
    <property type="project" value="InterPro"/>
</dbReference>
<dbReference type="SUPFAM" id="SSF52540">
    <property type="entry name" value="P-loop containing nucleoside triphosphate hydrolases"/>
    <property type="match status" value="1"/>
</dbReference>
<dbReference type="InterPro" id="IPR002197">
    <property type="entry name" value="HTH_Fis"/>
</dbReference>
<dbReference type="Proteomes" id="UP000031184">
    <property type="component" value="Unassembled WGS sequence"/>
</dbReference>
<dbReference type="GO" id="GO:0005524">
    <property type="term" value="F:ATP binding"/>
    <property type="evidence" value="ECO:0007669"/>
    <property type="project" value="InterPro"/>
</dbReference>
<dbReference type="InterPro" id="IPR000014">
    <property type="entry name" value="PAS"/>
</dbReference>
<gene>
    <name evidence="1" type="ORF">C095_02450</name>
</gene>
<dbReference type="InterPro" id="IPR025662">
    <property type="entry name" value="Sigma_54_int_dom_ATP-bd_1"/>
</dbReference>
<dbReference type="InterPro" id="IPR025944">
    <property type="entry name" value="Sigma_54_int_dom_CS"/>
</dbReference>
<dbReference type="InterPro" id="IPR058031">
    <property type="entry name" value="AAA_lid_NorR"/>
</dbReference>
<dbReference type="Gene3D" id="1.10.8.60">
    <property type="match status" value="1"/>
</dbReference>
<reference evidence="1 2" key="1">
    <citation type="submission" date="2013-08" db="EMBL/GenBank/DDBJ databases">
        <title>An opportunistic ruminal bacterium that causes liver abscesses in cattle.</title>
        <authorList>
            <person name="Benahmed F.H."/>
            <person name="Rasmussen M."/>
            <person name="Harbottle H."/>
            <person name="Soppet D."/>
            <person name="Nagaraja T.G."/>
            <person name="Davidson M."/>
        </authorList>
    </citation>
    <scope>NUCLEOTIDE SEQUENCE [LARGE SCALE GENOMIC DNA]</scope>
    <source>
        <strain evidence="1 2">B35</strain>
    </source>
</reference>
<dbReference type="Pfam" id="PF02954">
    <property type="entry name" value="HTH_8"/>
    <property type="match status" value="1"/>
</dbReference>
<protein>
    <submittedName>
        <fullName evidence="1">ATPase AAA</fullName>
    </submittedName>
</protein>
<proteinExistence type="predicted"/>
<dbReference type="InterPro" id="IPR035965">
    <property type="entry name" value="PAS-like_dom_sf"/>
</dbReference>
<dbReference type="SMART" id="SM00382">
    <property type="entry name" value="AAA"/>
    <property type="match status" value="1"/>
</dbReference>
<accession>A0A017H3N8</accession>
<dbReference type="PROSITE" id="PS00675">
    <property type="entry name" value="SIGMA54_INTERACT_1"/>
    <property type="match status" value="1"/>
</dbReference>
<dbReference type="CDD" id="cd00009">
    <property type="entry name" value="AAA"/>
    <property type="match status" value="1"/>
</dbReference>
<dbReference type="Gene3D" id="1.10.10.60">
    <property type="entry name" value="Homeodomain-like"/>
    <property type="match status" value="1"/>
</dbReference>
<dbReference type="SUPFAM" id="SSF55785">
    <property type="entry name" value="PYP-like sensor domain (PAS domain)"/>
    <property type="match status" value="1"/>
</dbReference>
<dbReference type="SMART" id="SM00091">
    <property type="entry name" value="PAS"/>
    <property type="match status" value="1"/>
</dbReference>
<dbReference type="InterPro" id="IPR002078">
    <property type="entry name" value="Sigma_54_int"/>
</dbReference>
<dbReference type="Gene3D" id="3.30.450.20">
    <property type="entry name" value="PAS domain"/>
    <property type="match status" value="1"/>
</dbReference>
<dbReference type="InterPro" id="IPR003593">
    <property type="entry name" value="AAA+_ATPase"/>
</dbReference>
<dbReference type="Pfam" id="PF25601">
    <property type="entry name" value="AAA_lid_14"/>
    <property type="match status" value="1"/>
</dbReference>